<protein>
    <submittedName>
        <fullName evidence="2">Uncharacterized protein</fullName>
    </submittedName>
</protein>
<evidence type="ECO:0000256" key="1">
    <source>
        <dbReference type="SAM" id="MobiDB-lite"/>
    </source>
</evidence>
<keyword evidence="3" id="KW-1185">Reference proteome</keyword>
<dbReference type="GeneID" id="90644207"/>
<dbReference type="EMBL" id="CP134187">
    <property type="protein sequence ID" value="WPB01408.1"/>
    <property type="molecule type" value="Genomic_DNA"/>
</dbReference>
<sequence length="126" mass="13704">MGAQVEMQWKGTSFSGLVRAAVIDSTPWSSVIDMPQGNGEIWERVRQRSAWSDKSSAGVCRGAASEADGQQRSRELVDGDSIHPMPLAHASTEHHGSTRSRGTPRDPRRALAMHAISDQLARRAAQ</sequence>
<dbReference type="Proteomes" id="UP001302367">
    <property type="component" value="Chromosome 4"/>
</dbReference>
<organism evidence="2 3">
    <name type="scientific">Cercospora beticola</name>
    <name type="common">Sugarbeet leaf spot fungus</name>
    <dbReference type="NCBI Taxonomy" id="122368"/>
    <lineage>
        <taxon>Eukaryota</taxon>
        <taxon>Fungi</taxon>
        <taxon>Dikarya</taxon>
        <taxon>Ascomycota</taxon>
        <taxon>Pezizomycotina</taxon>
        <taxon>Dothideomycetes</taxon>
        <taxon>Dothideomycetidae</taxon>
        <taxon>Mycosphaerellales</taxon>
        <taxon>Mycosphaerellaceae</taxon>
        <taxon>Cercospora</taxon>
    </lineage>
</organism>
<evidence type="ECO:0000313" key="2">
    <source>
        <dbReference type="EMBL" id="WPB01408.1"/>
    </source>
</evidence>
<name>A0ABZ0NPH0_CERBT</name>
<accession>A0ABZ0NPH0</accession>
<gene>
    <name evidence="2" type="ORF">RHO25_006034</name>
</gene>
<proteinExistence type="predicted"/>
<dbReference type="RefSeq" id="XP_065458802.1">
    <property type="nucleotide sequence ID" value="XM_065602730.1"/>
</dbReference>
<feature type="region of interest" description="Disordered" evidence="1">
    <location>
        <begin position="50"/>
        <end position="126"/>
    </location>
</feature>
<evidence type="ECO:0000313" key="3">
    <source>
        <dbReference type="Proteomes" id="UP001302367"/>
    </source>
</evidence>
<feature type="compositionally biased region" description="Basic and acidic residues" evidence="1">
    <location>
        <begin position="69"/>
        <end position="81"/>
    </location>
</feature>
<reference evidence="2 3" key="1">
    <citation type="submission" date="2023-09" db="EMBL/GenBank/DDBJ databases">
        <title>Complete-Gapless Cercospora beticola genome.</title>
        <authorList>
            <person name="Wyatt N.A."/>
            <person name="Spanner R.E."/>
            <person name="Bolton M.D."/>
        </authorList>
    </citation>
    <scope>NUCLEOTIDE SEQUENCE [LARGE SCALE GENOMIC DNA]</scope>
    <source>
        <strain evidence="2">Cb09-40</strain>
    </source>
</reference>